<keyword evidence="6" id="KW-1185">Reference proteome</keyword>
<evidence type="ECO:0000259" key="4">
    <source>
        <dbReference type="PROSITE" id="PS51471"/>
    </source>
</evidence>
<dbReference type="PROSITE" id="PS51471">
    <property type="entry name" value="FE2OG_OXY"/>
    <property type="match status" value="1"/>
</dbReference>
<dbReference type="InterPro" id="IPR050231">
    <property type="entry name" value="Iron_ascorbate_oxido_reductase"/>
</dbReference>
<dbReference type="Proteomes" id="UP000237347">
    <property type="component" value="Unassembled WGS sequence"/>
</dbReference>
<dbReference type="AlphaFoldDB" id="A0AAW0IWD2"/>
<keyword evidence="2 3" id="KW-0408">Iron</keyword>
<name>A0AAW0IWD2_QUESU</name>
<gene>
    <name evidence="5" type="primary">AOP3</name>
    <name evidence="5" type="ORF">CFP56_041380</name>
</gene>
<accession>A0AAW0IWD2</accession>
<dbReference type="GO" id="GO:0051213">
    <property type="term" value="F:dioxygenase activity"/>
    <property type="evidence" value="ECO:0007669"/>
    <property type="project" value="UniProtKB-KW"/>
</dbReference>
<protein>
    <submittedName>
        <fullName evidence="5">2-oxoglutarate-dependent dioxygenase aop3</fullName>
    </submittedName>
</protein>
<evidence type="ECO:0000313" key="6">
    <source>
        <dbReference type="Proteomes" id="UP000237347"/>
    </source>
</evidence>
<keyword evidence="3" id="KW-0560">Oxidoreductase</keyword>
<keyword evidence="1 3" id="KW-0479">Metal-binding</keyword>
<sequence length="424" mass="48773">MAIQAQAKIPVVDFSNEDLKPGSSSWSSMRRDVCRALEEYGCFVAELGNKVPLKLHNTTFGAIRELFDFPTETKRKLPSERPGHGYFSKAFYERLAIDNGNSPEETQKLTNIFWPNGNVHFRESADSYVKLMEELDQMVMRMVFENYGVEKYYDSLTESVTRTLGFIKYKEVQNTASACNALDRHTDKTFTTTLHQNHVKGLEIKTKDGQWLGFDYLPSSFILLAADALQVTYYFYIESADSYVKLMEELDQMVMRMVFENYGVEKYYDSLTESVTRTLGFIKYKEVQNTASACNALDRHTDKTFTTTLHQNHVKGLEIKTKDGQWLGFDYLPSSFILLAADALQVWSNDRIPSCIHRVQISENETRTRYSFGLFTFYDKTISVPEELVDEEHPLRYKPLNIFEYLKANVGHGGELSIKAYCGI</sequence>
<reference evidence="5 6" key="1">
    <citation type="journal article" date="2018" name="Sci. Data">
        <title>The draft genome sequence of cork oak.</title>
        <authorList>
            <person name="Ramos A.M."/>
            <person name="Usie A."/>
            <person name="Barbosa P."/>
            <person name="Barros P.M."/>
            <person name="Capote T."/>
            <person name="Chaves I."/>
            <person name="Simoes F."/>
            <person name="Abreu I."/>
            <person name="Carrasquinho I."/>
            <person name="Faro C."/>
            <person name="Guimaraes J.B."/>
            <person name="Mendonca D."/>
            <person name="Nobrega F."/>
            <person name="Rodrigues L."/>
            <person name="Saibo N.J.M."/>
            <person name="Varela M.C."/>
            <person name="Egas C."/>
            <person name="Matos J."/>
            <person name="Miguel C.M."/>
            <person name="Oliveira M.M."/>
            <person name="Ricardo C.P."/>
            <person name="Goncalves S."/>
        </authorList>
    </citation>
    <scope>NUCLEOTIDE SEQUENCE [LARGE SCALE GENOMIC DNA]</scope>
    <source>
        <strain evidence="6">cv. HL8</strain>
    </source>
</reference>
<evidence type="ECO:0000256" key="3">
    <source>
        <dbReference type="RuleBase" id="RU003682"/>
    </source>
</evidence>
<evidence type="ECO:0000256" key="2">
    <source>
        <dbReference type="ARBA" id="ARBA00023004"/>
    </source>
</evidence>
<dbReference type="PANTHER" id="PTHR47990">
    <property type="entry name" value="2-OXOGLUTARATE (2OG) AND FE(II)-DEPENDENT OXYGENASE SUPERFAMILY PROTEIN-RELATED"/>
    <property type="match status" value="1"/>
</dbReference>
<organism evidence="5 6">
    <name type="scientific">Quercus suber</name>
    <name type="common">Cork oak</name>
    <dbReference type="NCBI Taxonomy" id="58331"/>
    <lineage>
        <taxon>Eukaryota</taxon>
        <taxon>Viridiplantae</taxon>
        <taxon>Streptophyta</taxon>
        <taxon>Embryophyta</taxon>
        <taxon>Tracheophyta</taxon>
        <taxon>Spermatophyta</taxon>
        <taxon>Magnoliopsida</taxon>
        <taxon>eudicotyledons</taxon>
        <taxon>Gunneridae</taxon>
        <taxon>Pentapetalae</taxon>
        <taxon>rosids</taxon>
        <taxon>fabids</taxon>
        <taxon>Fagales</taxon>
        <taxon>Fagaceae</taxon>
        <taxon>Quercus</taxon>
    </lineage>
</organism>
<comment type="caution">
    <text evidence="5">The sequence shown here is derived from an EMBL/GenBank/DDBJ whole genome shotgun (WGS) entry which is preliminary data.</text>
</comment>
<dbReference type="Pfam" id="PF03171">
    <property type="entry name" value="2OG-FeII_Oxy"/>
    <property type="match status" value="2"/>
</dbReference>
<dbReference type="EMBL" id="PKMF04000829">
    <property type="protein sequence ID" value="KAK7818436.1"/>
    <property type="molecule type" value="Genomic_DNA"/>
</dbReference>
<dbReference type="SUPFAM" id="SSF51197">
    <property type="entry name" value="Clavaminate synthase-like"/>
    <property type="match status" value="2"/>
</dbReference>
<comment type="similarity">
    <text evidence="3">Belongs to the iron/ascorbate-dependent oxidoreductase family.</text>
</comment>
<dbReference type="InterPro" id="IPR027443">
    <property type="entry name" value="IPNS-like_sf"/>
</dbReference>
<dbReference type="InterPro" id="IPR044861">
    <property type="entry name" value="IPNS-like_FE2OG_OXY"/>
</dbReference>
<evidence type="ECO:0000313" key="5">
    <source>
        <dbReference type="EMBL" id="KAK7818436.1"/>
    </source>
</evidence>
<dbReference type="InterPro" id="IPR005123">
    <property type="entry name" value="Oxoglu/Fe-dep_dioxygenase_dom"/>
</dbReference>
<feature type="domain" description="Fe2OG dioxygenase" evidence="4">
    <location>
        <begin position="274"/>
        <end position="380"/>
    </location>
</feature>
<dbReference type="Gene3D" id="2.60.120.330">
    <property type="entry name" value="B-lactam Antibiotic, Isopenicillin N Synthase, Chain"/>
    <property type="match status" value="2"/>
</dbReference>
<dbReference type="Pfam" id="PF14226">
    <property type="entry name" value="DIOX_N"/>
    <property type="match status" value="1"/>
</dbReference>
<evidence type="ECO:0000256" key="1">
    <source>
        <dbReference type="ARBA" id="ARBA00022723"/>
    </source>
</evidence>
<dbReference type="GO" id="GO:0046872">
    <property type="term" value="F:metal ion binding"/>
    <property type="evidence" value="ECO:0007669"/>
    <property type="project" value="UniProtKB-KW"/>
</dbReference>
<keyword evidence="5" id="KW-0223">Dioxygenase</keyword>
<proteinExistence type="inferred from homology"/>
<dbReference type="InterPro" id="IPR026992">
    <property type="entry name" value="DIOX_N"/>
</dbReference>